<gene>
    <name evidence="2" type="ORF">RUM43_012420</name>
</gene>
<feature type="compositionally biased region" description="Basic and acidic residues" evidence="1">
    <location>
        <begin position="7"/>
        <end position="18"/>
    </location>
</feature>
<comment type="caution">
    <text evidence="2">The sequence shown here is derived from an EMBL/GenBank/DDBJ whole genome shotgun (WGS) entry which is preliminary data.</text>
</comment>
<proteinExistence type="predicted"/>
<dbReference type="EMBL" id="JAWJWE010000040">
    <property type="protein sequence ID" value="KAK6619663.1"/>
    <property type="molecule type" value="Genomic_DNA"/>
</dbReference>
<sequence length="137" mass="14858">MGSQKGGTRERRGERNESNKCAARCRRYVSTESAYYDVLPQTLGHLTREFSRLTSKELMRSVEAPTGKHLSQRKVWAPLQGSISPLGQSRSATALQCRRGATAALQSQAVGPVNGTIHGWSGSLSGFPSPVTSLKLQ</sequence>
<dbReference type="AlphaFoldDB" id="A0AAN8RSY4"/>
<accession>A0AAN8RSY4</accession>
<evidence type="ECO:0000313" key="2">
    <source>
        <dbReference type="EMBL" id="KAK6619663.1"/>
    </source>
</evidence>
<organism evidence="2 3">
    <name type="scientific">Polyplax serrata</name>
    <name type="common">Common mouse louse</name>
    <dbReference type="NCBI Taxonomy" id="468196"/>
    <lineage>
        <taxon>Eukaryota</taxon>
        <taxon>Metazoa</taxon>
        <taxon>Ecdysozoa</taxon>
        <taxon>Arthropoda</taxon>
        <taxon>Hexapoda</taxon>
        <taxon>Insecta</taxon>
        <taxon>Pterygota</taxon>
        <taxon>Neoptera</taxon>
        <taxon>Paraneoptera</taxon>
        <taxon>Psocodea</taxon>
        <taxon>Troctomorpha</taxon>
        <taxon>Phthiraptera</taxon>
        <taxon>Anoplura</taxon>
        <taxon>Polyplacidae</taxon>
        <taxon>Polyplax</taxon>
    </lineage>
</organism>
<evidence type="ECO:0000313" key="3">
    <source>
        <dbReference type="Proteomes" id="UP001372834"/>
    </source>
</evidence>
<feature type="region of interest" description="Disordered" evidence="1">
    <location>
        <begin position="1"/>
        <end position="20"/>
    </location>
</feature>
<name>A0AAN8RSY4_POLSC</name>
<protein>
    <submittedName>
        <fullName evidence="2">Uncharacterized protein</fullName>
    </submittedName>
</protein>
<evidence type="ECO:0000256" key="1">
    <source>
        <dbReference type="SAM" id="MobiDB-lite"/>
    </source>
</evidence>
<reference evidence="2 3" key="1">
    <citation type="submission" date="2023-10" db="EMBL/GenBank/DDBJ databases">
        <title>Genomes of two closely related lineages of the louse Polyplax serrata with different host specificities.</title>
        <authorList>
            <person name="Martinu J."/>
            <person name="Tarabai H."/>
            <person name="Stefka J."/>
            <person name="Hypsa V."/>
        </authorList>
    </citation>
    <scope>NUCLEOTIDE SEQUENCE [LARGE SCALE GENOMIC DNA]</scope>
    <source>
        <strain evidence="2">HR10_N</strain>
    </source>
</reference>
<dbReference type="Proteomes" id="UP001372834">
    <property type="component" value="Unassembled WGS sequence"/>
</dbReference>